<evidence type="ECO:0000313" key="2">
    <source>
        <dbReference type="EMBL" id="KAK7058709.1"/>
    </source>
</evidence>
<dbReference type="EMBL" id="JAXCGZ010021134">
    <property type="protein sequence ID" value="KAK7058709.1"/>
    <property type="molecule type" value="Genomic_DNA"/>
</dbReference>
<feature type="compositionally biased region" description="Polar residues" evidence="1">
    <location>
        <begin position="1"/>
        <end position="14"/>
    </location>
</feature>
<proteinExistence type="predicted"/>
<gene>
    <name evidence="2" type="ORF">SK128_009688</name>
</gene>
<reference evidence="2 3" key="1">
    <citation type="submission" date="2023-11" db="EMBL/GenBank/DDBJ databases">
        <title>Halocaridina rubra genome assembly.</title>
        <authorList>
            <person name="Smith C."/>
        </authorList>
    </citation>
    <scope>NUCLEOTIDE SEQUENCE [LARGE SCALE GENOMIC DNA]</scope>
    <source>
        <strain evidence="2">EP-1</strain>
        <tissue evidence="2">Whole</tissue>
    </source>
</reference>
<feature type="region of interest" description="Disordered" evidence="1">
    <location>
        <begin position="177"/>
        <end position="199"/>
    </location>
</feature>
<protein>
    <submittedName>
        <fullName evidence="2">Uncharacterized protein</fullName>
    </submittedName>
</protein>
<evidence type="ECO:0000313" key="3">
    <source>
        <dbReference type="Proteomes" id="UP001381693"/>
    </source>
</evidence>
<feature type="compositionally biased region" description="Polar residues" evidence="1">
    <location>
        <begin position="177"/>
        <end position="190"/>
    </location>
</feature>
<keyword evidence="3" id="KW-1185">Reference proteome</keyword>
<comment type="caution">
    <text evidence="2">The sequence shown here is derived from an EMBL/GenBank/DDBJ whole genome shotgun (WGS) entry which is preliminary data.</text>
</comment>
<feature type="region of interest" description="Disordered" evidence="1">
    <location>
        <begin position="1"/>
        <end position="41"/>
    </location>
</feature>
<dbReference type="AlphaFoldDB" id="A0AAN8WG57"/>
<evidence type="ECO:0000256" key="1">
    <source>
        <dbReference type="SAM" id="MobiDB-lite"/>
    </source>
</evidence>
<organism evidence="2 3">
    <name type="scientific">Halocaridina rubra</name>
    <name type="common">Hawaiian red shrimp</name>
    <dbReference type="NCBI Taxonomy" id="373956"/>
    <lineage>
        <taxon>Eukaryota</taxon>
        <taxon>Metazoa</taxon>
        <taxon>Ecdysozoa</taxon>
        <taxon>Arthropoda</taxon>
        <taxon>Crustacea</taxon>
        <taxon>Multicrustacea</taxon>
        <taxon>Malacostraca</taxon>
        <taxon>Eumalacostraca</taxon>
        <taxon>Eucarida</taxon>
        <taxon>Decapoda</taxon>
        <taxon>Pleocyemata</taxon>
        <taxon>Caridea</taxon>
        <taxon>Atyoidea</taxon>
        <taxon>Atyidae</taxon>
        <taxon>Halocaridina</taxon>
    </lineage>
</organism>
<accession>A0AAN8WG57</accession>
<name>A0AAN8WG57_HALRR</name>
<dbReference type="Proteomes" id="UP001381693">
    <property type="component" value="Unassembled WGS sequence"/>
</dbReference>
<sequence length="287" mass="31673">MQGNLNQDDSSQNILKRDETHSGRLDVDEKDPDIIPENRGSRADLTECGVVADVSTLYGEIMGSNVQNTLIVPRDESLLPPPIPSHNKADIYVDSSYLTHDPHKSLDTHTEPQHFALNTQYAQQEQSYLPPPPRLTSPLTIDVQHNVCFHPSGAPAANTHIAPAPTYSFAQTIPVSHTQTLPRPRSSNQPKFGHNAQPVQLQRRRSLYMDTINTPLSLSIPPPVAYGSPLVTSMTSDLVQVVPLVSETVCIMPKTPLIRSHMNPPENYLSKPFPSSFASTEHLESEV</sequence>
<feature type="compositionally biased region" description="Basic and acidic residues" evidence="1">
    <location>
        <begin position="15"/>
        <end position="27"/>
    </location>
</feature>